<dbReference type="InterPro" id="IPR042100">
    <property type="entry name" value="Bug_dom1"/>
</dbReference>
<feature type="chain" id="PRO_5037146189" evidence="2">
    <location>
        <begin position="31"/>
        <end position="330"/>
    </location>
</feature>
<protein>
    <submittedName>
        <fullName evidence="3">Tripartite tricarboxylate transporter substrate binding protein</fullName>
    </submittedName>
</protein>
<dbReference type="AlphaFoldDB" id="A0A953T1V0"/>
<gene>
    <name evidence="3" type="ORF">KZZ10_03500</name>
</gene>
<evidence type="ECO:0000313" key="3">
    <source>
        <dbReference type="EMBL" id="MBZ1349700.1"/>
    </source>
</evidence>
<dbReference type="Pfam" id="PF03401">
    <property type="entry name" value="TctC"/>
    <property type="match status" value="1"/>
</dbReference>
<dbReference type="InterPro" id="IPR005064">
    <property type="entry name" value="BUG"/>
</dbReference>
<accession>A0A953T1V0</accession>
<dbReference type="PANTHER" id="PTHR42928:SF5">
    <property type="entry name" value="BLR1237 PROTEIN"/>
    <property type="match status" value="1"/>
</dbReference>
<dbReference type="RefSeq" id="WP_259660124.1">
    <property type="nucleotide sequence ID" value="NZ_JAHXRI010000006.1"/>
</dbReference>
<reference evidence="3" key="1">
    <citation type="submission" date="2021-07" db="EMBL/GenBank/DDBJ databases">
        <title>New genus and species of the family Alcaligenaceae.</title>
        <authorList>
            <person name="Hahn M.W."/>
        </authorList>
    </citation>
    <scope>NUCLEOTIDE SEQUENCE</scope>
    <source>
        <strain evidence="3">LF4-65</strain>
    </source>
</reference>
<keyword evidence="2" id="KW-0732">Signal</keyword>
<comment type="similarity">
    <text evidence="1">Belongs to the UPF0065 (bug) family.</text>
</comment>
<sequence>MKNKKLNSLLSYFFSLLALLLTTGTSPALAQANFPDKPVRIVVPFPPGGGTDIVVRALAAGMAAELNQSVIIENKPGAGTVIGTEFVAKSQPDGYTLLVGTFAFAVNPSLLAKLPFDTNKAFDPVVLISRSPNVLVVRADSPYKSVQDIVQAARANPGKLTYASQGNGTSAHLAAELFNALAKVNVLHIPYKGASAALTDIVGGQVDLMFATSAGATPLLDSGRLRALAVTTPERSPAFSALPTMIEAGVPDYQATSWYGLYVPAGTPTAVIARLNAAATKVAQAEAFKSRVASEGLVISTGTPQQLDEFMRGEQTRWARVINAAGIKAN</sequence>
<dbReference type="EMBL" id="JAHXRI010000006">
    <property type="protein sequence ID" value="MBZ1349700.1"/>
    <property type="molecule type" value="Genomic_DNA"/>
</dbReference>
<organism evidence="3 4">
    <name type="scientific">Zwartia hollandica</name>
    <dbReference type="NCBI Taxonomy" id="324606"/>
    <lineage>
        <taxon>Bacteria</taxon>
        <taxon>Pseudomonadati</taxon>
        <taxon>Pseudomonadota</taxon>
        <taxon>Betaproteobacteria</taxon>
        <taxon>Burkholderiales</taxon>
        <taxon>Alcaligenaceae</taxon>
        <taxon>Zwartia</taxon>
    </lineage>
</organism>
<evidence type="ECO:0000256" key="1">
    <source>
        <dbReference type="ARBA" id="ARBA00006987"/>
    </source>
</evidence>
<proteinExistence type="inferred from homology"/>
<name>A0A953T1V0_9BURK</name>
<dbReference type="Proteomes" id="UP000739565">
    <property type="component" value="Unassembled WGS sequence"/>
</dbReference>
<dbReference type="SUPFAM" id="SSF53850">
    <property type="entry name" value="Periplasmic binding protein-like II"/>
    <property type="match status" value="1"/>
</dbReference>
<dbReference type="CDD" id="cd13578">
    <property type="entry name" value="PBP2_Bug27"/>
    <property type="match status" value="1"/>
</dbReference>
<dbReference type="PIRSF" id="PIRSF017082">
    <property type="entry name" value="YflP"/>
    <property type="match status" value="1"/>
</dbReference>
<dbReference type="Gene3D" id="3.40.190.10">
    <property type="entry name" value="Periplasmic binding protein-like II"/>
    <property type="match status" value="1"/>
</dbReference>
<keyword evidence="4" id="KW-1185">Reference proteome</keyword>
<dbReference type="Gene3D" id="3.40.190.150">
    <property type="entry name" value="Bordetella uptake gene, domain 1"/>
    <property type="match status" value="1"/>
</dbReference>
<dbReference type="PANTHER" id="PTHR42928">
    <property type="entry name" value="TRICARBOXYLATE-BINDING PROTEIN"/>
    <property type="match status" value="1"/>
</dbReference>
<comment type="caution">
    <text evidence="3">The sequence shown here is derived from an EMBL/GenBank/DDBJ whole genome shotgun (WGS) entry which is preliminary data.</text>
</comment>
<evidence type="ECO:0000313" key="4">
    <source>
        <dbReference type="Proteomes" id="UP000739565"/>
    </source>
</evidence>
<feature type="signal peptide" evidence="2">
    <location>
        <begin position="1"/>
        <end position="30"/>
    </location>
</feature>
<evidence type="ECO:0000256" key="2">
    <source>
        <dbReference type="SAM" id="SignalP"/>
    </source>
</evidence>